<feature type="compositionally biased region" description="Low complexity" evidence="1">
    <location>
        <begin position="39"/>
        <end position="49"/>
    </location>
</feature>
<dbReference type="RefSeq" id="WP_022863571.1">
    <property type="nucleotide sequence ID" value="NZ_ATVG01000012.1"/>
</dbReference>
<dbReference type="GO" id="GO:0050348">
    <property type="term" value="F:trehalose O-mycolyltransferase activity"/>
    <property type="evidence" value="ECO:0007669"/>
    <property type="project" value="UniProtKB-EC"/>
</dbReference>
<keyword evidence="3" id="KW-0808">Transferase</keyword>
<dbReference type="EC" id="2.3.1.122" evidence="3"/>
<evidence type="ECO:0000256" key="1">
    <source>
        <dbReference type="SAM" id="MobiDB-lite"/>
    </source>
</evidence>
<dbReference type="Gene3D" id="3.40.50.1820">
    <property type="entry name" value="alpha/beta hydrolase"/>
    <property type="match status" value="1"/>
</dbReference>
<keyword evidence="3" id="KW-0012">Acyltransferase</keyword>
<keyword evidence="2" id="KW-0732">Signal</keyword>
<dbReference type="InterPro" id="IPR000801">
    <property type="entry name" value="Esterase-like"/>
</dbReference>
<evidence type="ECO:0000256" key="2">
    <source>
        <dbReference type="SAM" id="SignalP"/>
    </source>
</evidence>
<feature type="region of interest" description="Disordered" evidence="1">
    <location>
        <begin position="39"/>
        <end position="58"/>
    </location>
</feature>
<name>A0ABY7U4U4_9CORY</name>
<dbReference type="SUPFAM" id="SSF53474">
    <property type="entry name" value="alpha/beta-Hydrolases"/>
    <property type="match status" value="1"/>
</dbReference>
<keyword evidence="4" id="KW-1185">Reference proteome</keyword>
<dbReference type="PANTHER" id="PTHR48098">
    <property type="entry name" value="ENTEROCHELIN ESTERASE-RELATED"/>
    <property type="match status" value="1"/>
</dbReference>
<dbReference type="InterPro" id="IPR050583">
    <property type="entry name" value="Mycobacterial_A85_antigen"/>
</dbReference>
<reference evidence="3 4" key="1">
    <citation type="submission" date="2020-10" db="EMBL/GenBank/DDBJ databases">
        <title>Complete genome sequence of Corynebacterium massiliense DSM 45435, type strain of Corynebacterium massiliense.</title>
        <authorList>
            <person name="Busche T."/>
            <person name="Kalinowski J."/>
            <person name="Ruckert C."/>
        </authorList>
    </citation>
    <scope>NUCLEOTIDE SEQUENCE [LARGE SCALE GENOMIC DNA]</scope>
    <source>
        <strain evidence="3 4">DSM 45435</strain>
    </source>
</reference>
<feature type="signal peptide" evidence="2">
    <location>
        <begin position="1"/>
        <end position="21"/>
    </location>
</feature>
<protein>
    <submittedName>
        <fullName evidence="3">Diacylglycerol acyltransferase/mycolyltransferase Ag85A</fullName>
        <ecNumber evidence="3">2.3.1.122</ecNumber>
    </submittedName>
</protein>
<feature type="chain" id="PRO_5047470224" evidence="2">
    <location>
        <begin position="22"/>
        <end position="385"/>
    </location>
</feature>
<gene>
    <name evidence="3" type="primary">fbpA1</name>
    <name evidence="3" type="ORF">CMASS_01135</name>
</gene>
<organism evidence="3 4">
    <name type="scientific">Corynebacterium massiliense DSM 45435</name>
    <dbReference type="NCBI Taxonomy" id="1121364"/>
    <lineage>
        <taxon>Bacteria</taxon>
        <taxon>Bacillati</taxon>
        <taxon>Actinomycetota</taxon>
        <taxon>Actinomycetes</taxon>
        <taxon>Mycobacteriales</taxon>
        <taxon>Corynebacteriaceae</taxon>
        <taxon>Corynebacterium</taxon>
    </lineage>
</organism>
<proteinExistence type="predicted"/>
<dbReference type="PANTHER" id="PTHR48098:SF1">
    <property type="entry name" value="DIACYLGLYCEROL ACYLTRANSFERASE_MYCOLYLTRANSFERASE AG85A"/>
    <property type="match status" value="1"/>
</dbReference>
<evidence type="ECO:0000313" key="4">
    <source>
        <dbReference type="Proteomes" id="UP001220064"/>
    </source>
</evidence>
<sequence>MKKLKTALAAAAATGALLAPAAVAPAAFAGIAEEDAAAAAAQEGQPAEANGPQAEISDLEVEPWIENSKWYPKYKDDARVQFKQATSPAMNGRKVPLAVIPAKSENRPTVYLLNGAGSGEQDTDWLTHSSVVDFYSDKDVNVVIPMAGAFSYYIDWLEDPTGEGQYLSGPQKWETFLTKELPGPLESAYNANGKRAIAGMSMSATSSLLLAEHNPDFYDATGSFAGCAPTSRQLEYNAAGIVVGVDRGVVKGPDLENVRRMWGPQGSPTNVHQDALVNADKLQGTPTYISSSSGVLSEKDLGGYLAHEYGVSELSGSYNAVTVNGLQGMPIEGAVNKCTHDLKAKMDSIGVPATYNFRDVGVHNWNGWEDDLIKSWEVFGPALEA</sequence>
<dbReference type="InterPro" id="IPR029058">
    <property type="entry name" value="AB_hydrolase_fold"/>
</dbReference>
<accession>A0ABY7U4U4</accession>
<dbReference type="EMBL" id="CP063189">
    <property type="protein sequence ID" value="WCZ31690.1"/>
    <property type="molecule type" value="Genomic_DNA"/>
</dbReference>
<evidence type="ECO:0000313" key="3">
    <source>
        <dbReference type="EMBL" id="WCZ31690.1"/>
    </source>
</evidence>
<dbReference type="Proteomes" id="UP001220064">
    <property type="component" value="Chromosome"/>
</dbReference>
<dbReference type="Pfam" id="PF00756">
    <property type="entry name" value="Esterase"/>
    <property type="match status" value="1"/>
</dbReference>